<dbReference type="PANTHER" id="PTHR10625">
    <property type="entry name" value="HISTONE DEACETYLASE HDAC1-RELATED"/>
    <property type="match status" value="1"/>
</dbReference>
<proteinExistence type="inferred from homology"/>
<dbReference type="GO" id="GO:0046872">
    <property type="term" value="F:metal ion binding"/>
    <property type="evidence" value="ECO:0007669"/>
    <property type="project" value="UniProtKB-KW"/>
</dbReference>
<dbReference type="SUPFAM" id="SSF52768">
    <property type="entry name" value="Arginase/deacetylase"/>
    <property type="match status" value="1"/>
</dbReference>
<evidence type="ECO:0000313" key="15">
    <source>
        <dbReference type="EMBL" id="RVW32862.1"/>
    </source>
</evidence>
<keyword evidence="11" id="KW-0804">Transcription</keyword>
<dbReference type="InterPro" id="IPR023696">
    <property type="entry name" value="Ureohydrolase_dom_sf"/>
</dbReference>
<dbReference type="GO" id="GO:0005634">
    <property type="term" value="C:nucleus"/>
    <property type="evidence" value="ECO:0007669"/>
    <property type="project" value="UniProtKB-SubCell"/>
</dbReference>
<dbReference type="PRINTS" id="PR01270">
    <property type="entry name" value="HDASUPER"/>
</dbReference>
<evidence type="ECO:0000256" key="4">
    <source>
        <dbReference type="ARBA" id="ARBA00012111"/>
    </source>
</evidence>
<keyword evidence="12" id="KW-0539">Nucleus</keyword>
<keyword evidence="6" id="KW-0479">Metal-binding</keyword>
<name>A0A438DBN4_VITVI</name>
<dbReference type="GO" id="GO:0050793">
    <property type="term" value="P:regulation of developmental process"/>
    <property type="evidence" value="ECO:0007669"/>
    <property type="project" value="UniProtKB-ARBA"/>
</dbReference>
<protein>
    <recommendedName>
        <fullName evidence="4">histone deacetylase</fullName>
        <ecNumber evidence="4">3.5.1.98</ecNumber>
    </recommendedName>
</protein>
<evidence type="ECO:0000256" key="10">
    <source>
        <dbReference type="ARBA" id="ARBA00023015"/>
    </source>
</evidence>
<dbReference type="EMBL" id="QGNW01001703">
    <property type="protein sequence ID" value="RVW32862.1"/>
    <property type="molecule type" value="Genomic_DNA"/>
</dbReference>
<dbReference type="InterPro" id="IPR000286">
    <property type="entry name" value="HDACs"/>
</dbReference>
<keyword evidence="5" id="KW-0678">Repressor</keyword>
<comment type="catalytic activity">
    <reaction evidence="13">
        <text>N(6)-acetyl-L-lysyl-[histone] + H2O = L-lysyl-[histone] + acetate</text>
        <dbReference type="Rhea" id="RHEA:58196"/>
        <dbReference type="Rhea" id="RHEA-COMP:9845"/>
        <dbReference type="Rhea" id="RHEA-COMP:11338"/>
        <dbReference type="ChEBI" id="CHEBI:15377"/>
        <dbReference type="ChEBI" id="CHEBI:29969"/>
        <dbReference type="ChEBI" id="CHEBI:30089"/>
        <dbReference type="ChEBI" id="CHEBI:61930"/>
        <dbReference type="EC" id="3.5.1.98"/>
    </reaction>
    <physiologicalReaction direction="left-to-right" evidence="13">
        <dbReference type="Rhea" id="RHEA:58197"/>
    </physiologicalReaction>
</comment>
<dbReference type="Gene3D" id="3.10.490.10">
    <property type="entry name" value="Gamma-glutamyl cyclotransferase-like"/>
    <property type="match status" value="1"/>
</dbReference>
<evidence type="ECO:0000313" key="16">
    <source>
        <dbReference type="Proteomes" id="UP000288805"/>
    </source>
</evidence>
<comment type="cofactor">
    <cofactor evidence="1">
        <name>Zn(2+)</name>
        <dbReference type="ChEBI" id="CHEBI:29105"/>
    </cofactor>
</comment>
<evidence type="ECO:0000256" key="9">
    <source>
        <dbReference type="ARBA" id="ARBA00022853"/>
    </source>
</evidence>
<dbReference type="Pfam" id="PF00850">
    <property type="entry name" value="Hist_deacetyl"/>
    <property type="match status" value="1"/>
</dbReference>
<keyword evidence="10" id="KW-0805">Transcription regulation</keyword>
<evidence type="ECO:0000256" key="6">
    <source>
        <dbReference type="ARBA" id="ARBA00022723"/>
    </source>
</evidence>
<dbReference type="AlphaFoldDB" id="A0A438DBN4"/>
<organism evidence="15 16">
    <name type="scientific">Vitis vinifera</name>
    <name type="common">Grape</name>
    <dbReference type="NCBI Taxonomy" id="29760"/>
    <lineage>
        <taxon>Eukaryota</taxon>
        <taxon>Viridiplantae</taxon>
        <taxon>Streptophyta</taxon>
        <taxon>Embryophyta</taxon>
        <taxon>Tracheophyta</taxon>
        <taxon>Spermatophyta</taxon>
        <taxon>Magnoliopsida</taxon>
        <taxon>eudicotyledons</taxon>
        <taxon>Gunneridae</taxon>
        <taxon>Pentapetalae</taxon>
        <taxon>rosids</taxon>
        <taxon>Vitales</taxon>
        <taxon>Vitaceae</taxon>
        <taxon>Viteae</taxon>
        <taxon>Vitis</taxon>
    </lineage>
</organism>
<comment type="caution">
    <text evidence="15">The sequence shown here is derived from an EMBL/GenBank/DDBJ whole genome shotgun (WGS) entry which is preliminary data.</text>
</comment>
<keyword evidence="8" id="KW-0862">Zinc</keyword>
<evidence type="ECO:0000256" key="8">
    <source>
        <dbReference type="ARBA" id="ARBA00022833"/>
    </source>
</evidence>
<evidence type="ECO:0000256" key="13">
    <source>
        <dbReference type="ARBA" id="ARBA00049416"/>
    </source>
</evidence>
<evidence type="ECO:0000256" key="11">
    <source>
        <dbReference type="ARBA" id="ARBA00023163"/>
    </source>
</evidence>
<dbReference type="FunFam" id="3.40.800.20:FF:000014">
    <property type="entry name" value="Histone deacetylase 15"/>
    <property type="match status" value="1"/>
</dbReference>
<sequence length="711" mass="79454">MEVNSEKGDRRRRVGLVYDDRMCEHATADGDPHPENPDRIRAIWKKLESAGIPQRCVVFNAKEAEDKHILSVHSNNHVNLIKNISSKQFDSRRNRIASKFNSIYMNEGSSEAAYLAAGSVIEVAERVAKGELSSAFAIVRPPGHHAEQNEPMGFCLYNNVAIATSFLLNERPDIKKILIVDWDVHHGNGTQKMFWKDPRVLFFSVHRHEFGSFYPANDEGFYAMTGEGPGAGYNINVPWENGRCGDADYLAVWDHILIPVAKDFNPDIVIISAGFDAAIGDPLGGCHVTPYGYSVMLKKLMEFSEGKIIMALEGGYNLVSLANSVLACVEVLLEDKPIAGSSEAYPFESTWRVIQAVRQELSAFWPTLADELPKKLTSCKASPLQVMLLYSFYSKCTIMKWNNRDFQATGQAEGREEPCESRGFGNSIDELGPQYGMCCTKVDISPNEKQLLVASSDSEDESDIDLHIRAENLEAVVQDGLSKLKVDEDSHDLVATWRSELSKIDVWYASFGSNMWKSRFLCYIEGGQLEGMEKRCSGSVDRNPPKEIMWKTVPHRLFFGRDHSSTWGPGGVAFLNPEENNQDRAYICLYRITLEQFNDVLLQENASSYDISSPLFDLVALNSIADKQSISVEFKSGWYRSVLYLGKECDIPILTLTCPLSDVEAFKSGDLPMSAPSKEYANTIIRGLTEGKQLSEEEAIAYIQEASTKPL</sequence>
<dbReference type="InterPro" id="IPR023801">
    <property type="entry name" value="His_deacetylse_dom"/>
</dbReference>
<evidence type="ECO:0000256" key="5">
    <source>
        <dbReference type="ARBA" id="ARBA00022491"/>
    </source>
</evidence>
<dbReference type="InterPro" id="IPR037138">
    <property type="entry name" value="His_deacetylse_dom_sf"/>
</dbReference>
<accession>A0A438DBN4</accession>
<dbReference type="PANTHER" id="PTHR10625:SF25">
    <property type="entry name" value="HISTONE DEACETYLASE 18-RELATED"/>
    <property type="match status" value="1"/>
</dbReference>
<evidence type="ECO:0000256" key="2">
    <source>
        <dbReference type="ARBA" id="ARBA00004123"/>
    </source>
</evidence>
<reference evidence="15 16" key="1">
    <citation type="journal article" date="2018" name="PLoS Genet.">
        <title>Population sequencing reveals clonal diversity and ancestral inbreeding in the grapevine cultivar Chardonnay.</title>
        <authorList>
            <person name="Roach M.J."/>
            <person name="Johnson D.L."/>
            <person name="Bohlmann J."/>
            <person name="van Vuuren H.J."/>
            <person name="Jones S.J."/>
            <person name="Pretorius I.S."/>
            <person name="Schmidt S.A."/>
            <person name="Borneman A.R."/>
        </authorList>
    </citation>
    <scope>NUCLEOTIDE SEQUENCE [LARGE SCALE GENOMIC DNA]</scope>
    <source>
        <strain evidence="16">cv. Chardonnay</strain>
        <tissue evidence="15">Leaf</tissue>
    </source>
</reference>
<dbReference type="Proteomes" id="UP000288805">
    <property type="component" value="Unassembled WGS sequence"/>
</dbReference>
<evidence type="ECO:0000256" key="7">
    <source>
        <dbReference type="ARBA" id="ARBA00022801"/>
    </source>
</evidence>
<comment type="subcellular location">
    <subcellularLocation>
        <location evidence="2">Nucleus</location>
    </subcellularLocation>
</comment>
<evidence type="ECO:0000256" key="3">
    <source>
        <dbReference type="ARBA" id="ARBA00007738"/>
    </source>
</evidence>
<feature type="domain" description="Histone deacetylase" evidence="14">
    <location>
        <begin position="33"/>
        <end position="332"/>
    </location>
</feature>
<keyword evidence="9" id="KW-0156">Chromatin regulator</keyword>
<dbReference type="GO" id="GO:0141221">
    <property type="term" value="F:histone deacetylase activity, hydrolytic mechanism"/>
    <property type="evidence" value="ECO:0007669"/>
    <property type="project" value="UniProtKB-EC"/>
</dbReference>
<evidence type="ECO:0000256" key="12">
    <source>
        <dbReference type="ARBA" id="ARBA00023242"/>
    </source>
</evidence>
<dbReference type="GO" id="GO:0005737">
    <property type="term" value="C:cytoplasm"/>
    <property type="evidence" value="ECO:0007669"/>
    <property type="project" value="UniProtKB-ARBA"/>
</dbReference>
<evidence type="ECO:0000259" key="14">
    <source>
        <dbReference type="Pfam" id="PF00850"/>
    </source>
</evidence>
<gene>
    <name evidence="15" type="primary">HDA5_1</name>
    <name evidence="15" type="ORF">CK203_096664</name>
</gene>
<dbReference type="EC" id="3.5.1.98" evidence="4"/>
<evidence type="ECO:0000256" key="1">
    <source>
        <dbReference type="ARBA" id="ARBA00001947"/>
    </source>
</evidence>
<comment type="similarity">
    <text evidence="3">Belongs to the histone deacetylase family. HD type 2 subfamily.</text>
</comment>
<keyword evidence="7" id="KW-0378">Hydrolase</keyword>
<dbReference type="Gene3D" id="3.40.800.20">
    <property type="entry name" value="Histone deacetylase domain"/>
    <property type="match status" value="1"/>
</dbReference>